<evidence type="ECO:0000256" key="1">
    <source>
        <dbReference type="ARBA" id="ARBA00022723"/>
    </source>
</evidence>
<feature type="region of interest" description="Disordered" evidence="5">
    <location>
        <begin position="213"/>
        <end position="240"/>
    </location>
</feature>
<dbReference type="PANTHER" id="PTHR31717">
    <property type="entry name" value="ZINC FINGER PROTEIN CONSTANS-LIKE 10"/>
    <property type="match status" value="1"/>
</dbReference>
<reference evidence="7 8" key="1">
    <citation type="submission" date="2021-09" db="EMBL/GenBank/DDBJ databases">
        <title>Genomic insights and catalytic innovation underlie evolution of tropane alkaloids biosynthesis.</title>
        <authorList>
            <person name="Wang Y.-J."/>
            <person name="Tian T."/>
            <person name="Huang J.-P."/>
            <person name="Huang S.-X."/>
        </authorList>
    </citation>
    <scope>NUCLEOTIDE SEQUENCE [LARGE SCALE GENOMIC DNA]</scope>
    <source>
        <strain evidence="7">KIB-2018</strain>
        <tissue evidence="7">Leaf</tissue>
    </source>
</reference>
<gene>
    <name evidence="7" type="ORF">K2173_018861</name>
</gene>
<feature type="compositionally biased region" description="Basic and acidic residues" evidence="5">
    <location>
        <begin position="213"/>
        <end position="227"/>
    </location>
</feature>
<keyword evidence="1" id="KW-0479">Metal-binding</keyword>
<sequence length="240" mass="26465">MKSCELCKLPARTYCESDQASLCWDCDAKIHDANFLVARHSRALLCQTCQAVTPWRATGVKLGRTVSVCERCTHNSEEQHEEEKEDDDEEEEESDGSDGNDLESDLDGEGDNQVVPWSSVTPAPVTSSSSCNSSTSNEVSLLESMNADSMKTDLRSFLHGTVKQPFSEGGPSGDGEATFFEQMYRPFKCPRTGMDRTVRAGCCSAVVVDSLRKYHPSDKEEPKRESEAVDDLLANSRCKS</sequence>
<evidence type="ECO:0000256" key="5">
    <source>
        <dbReference type="SAM" id="MobiDB-lite"/>
    </source>
</evidence>
<comment type="caution">
    <text evidence="7">The sequence shown here is derived from an EMBL/GenBank/DDBJ whole genome shotgun (WGS) entry which is preliminary data.</text>
</comment>
<dbReference type="PANTHER" id="PTHR31717:SF57">
    <property type="entry name" value="ZINC FINGER PROTEIN CONSTANS-LIKE"/>
    <property type="match status" value="1"/>
</dbReference>
<evidence type="ECO:0000313" key="7">
    <source>
        <dbReference type="EMBL" id="KAJ8749372.1"/>
    </source>
</evidence>
<evidence type="ECO:0000256" key="3">
    <source>
        <dbReference type="ARBA" id="ARBA00022833"/>
    </source>
</evidence>
<organism evidence="7 8">
    <name type="scientific">Erythroxylum novogranatense</name>
    <dbReference type="NCBI Taxonomy" id="1862640"/>
    <lineage>
        <taxon>Eukaryota</taxon>
        <taxon>Viridiplantae</taxon>
        <taxon>Streptophyta</taxon>
        <taxon>Embryophyta</taxon>
        <taxon>Tracheophyta</taxon>
        <taxon>Spermatophyta</taxon>
        <taxon>Magnoliopsida</taxon>
        <taxon>eudicotyledons</taxon>
        <taxon>Gunneridae</taxon>
        <taxon>Pentapetalae</taxon>
        <taxon>rosids</taxon>
        <taxon>fabids</taxon>
        <taxon>Malpighiales</taxon>
        <taxon>Erythroxylaceae</taxon>
        <taxon>Erythroxylum</taxon>
    </lineage>
</organism>
<evidence type="ECO:0000259" key="6">
    <source>
        <dbReference type="PROSITE" id="PS50119"/>
    </source>
</evidence>
<accession>A0AAV8SB64</accession>
<feature type="compositionally biased region" description="Acidic residues" evidence="5">
    <location>
        <begin position="83"/>
        <end position="110"/>
    </location>
</feature>
<keyword evidence="8" id="KW-1185">Reference proteome</keyword>
<dbReference type="EMBL" id="JAIWQS010000012">
    <property type="protein sequence ID" value="KAJ8749372.1"/>
    <property type="molecule type" value="Genomic_DNA"/>
</dbReference>
<feature type="region of interest" description="Disordered" evidence="5">
    <location>
        <begin position="74"/>
        <end position="139"/>
    </location>
</feature>
<keyword evidence="3" id="KW-0862">Zinc</keyword>
<protein>
    <recommendedName>
        <fullName evidence="6">B box-type domain-containing protein</fullName>
    </recommendedName>
</protein>
<feature type="domain" description="B box-type" evidence="6">
    <location>
        <begin position="1"/>
        <end position="45"/>
    </location>
</feature>
<dbReference type="SMART" id="SM00336">
    <property type="entry name" value="BBOX"/>
    <property type="match status" value="1"/>
</dbReference>
<feature type="compositionally biased region" description="Low complexity" evidence="5">
    <location>
        <begin position="114"/>
        <end position="139"/>
    </location>
</feature>
<dbReference type="GO" id="GO:0008270">
    <property type="term" value="F:zinc ion binding"/>
    <property type="evidence" value="ECO:0007669"/>
    <property type="project" value="UniProtKB-KW"/>
</dbReference>
<dbReference type="Proteomes" id="UP001159364">
    <property type="component" value="Linkage Group LG12"/>
</dbReference>
<dbReference type="PROSITE" id="PS50119">
    <property type="entry name" value="ZF_BBOX"/>
    <property type="match status" value="1"/>
</dbReference>
<dbReference type="InterPro" id="IPR049808">
    <property type="entry name" value="CONSTANS-like_Bbox1"/>
</dbReference>
<dbReference type="AlphaFoldDB" id="A0AAV8SB64"/>
<dbReference type="CDD" id="cd19821">
    <property type="entry name" value="Bbox1_BBX-like"/>
    <property type="match status" value="1"/>
</dbReference>
<evidence type="ECO:0000313" key="8">
    <source>
        <dbReference type="Proteomes" id="UP001159364"/>
    </source>
</evidence>
<name>A0AAV8SB64_9ROSI</name>
<dbReference type="Pfam" id="PF00643">
    <property type="entry name" value="zf-B_box"/>
    <property type="match status" value="1"/>
</dbReference>
<proteinExistence type="predicted"/>
<evidence type="ECO:0000256" key="2">
    <source>
        <dbReference type="ARBA" id="ARBA00022771"/>
    </source>
</evidence>
<evidence type="ECO:0000256" key="4">
    <source>
        <dbReference type="PROSITE-ProRule" id="PRU00024"/>
    </source>
</evidence>
<keyword evidence="2 4" id="KW-0863">Zinc-finger</keyword>
<dbReference type="InterPro" id="IPR000315">
    <property type="entry name" value="Znf_B-box"/>
</dbReference>